<dbReference type="Pfam" id="PF02579">
    <property type="entry name" value="Nitro_FeMo-Co"/>
    <property type="match status" value="1"/>
</dbReference>
<reference evidence="2 3" key="1">
    <citation type="submission" date="2017-04" db="EMBL/GenBank/DDBJ databases">
        <authorList>
            <person name="Afonso C.L."/>
            <person name="Miller P.J."/>
            <person name="Scott M.A."/>
            <person name="Spackman E."/>
            <person name="Goraichik I."/>
            <person name="Dimitrov K.M."/>
            <person name="Suarez D.L."/>
            <person name="Swayne D.E."/>
        </authorList>
    </citation>
    <scope>NUCLEOTIDE SEQUENCE [LARGE SCALE GENOMIC DNA]</scope>
    <source>
        <strain evidence="2 3">ToBE</strain>
    </source>
</reference>
<dbReference type="CDD" id="cd00851">
    <property type="entry name" value="MTH1175"/>
    <property type="match status" value="1"/>
</dbReference>
<dbReference type="AlphaFoldDB" id="A0A1W1W3I1"/>
<accession>A0A1W1W3I1</accession>
<protein>
    <submittedName>
        <fullName evidence="2">Predicted Fe-Mo cluster-binding protein, NifX family</fullName>
    </submittedName>
</protein>
<dbReference type="STRING" id="698762.SAMN00808754_3006"/>
<dbReference type="SUPFAM" id="SSF53146">
    <property type="entry name" value="Nitrogenase accessory factor-like"/>
    <property type="match status" value="1"/>
</dbReference>
<keyword evidence="3" id="KW-1185">Reference proteome</keyword>
<proteinExistence type="predicted"/>
<evidence type="ECO:0000259" key="1">
    <source>
        <dbReference type="Pfam" id="PF02579"/>
    </source>
</evidence>
<feature type="domain" description="Dinitrogenase iron-molybdenum cofactor biosynthesis" evidence="1">
    <location>
        <begin position="9"/>
        <end position="96"/>
    </location>
</feature>
<name>A0A1W1W3I1_9FIRM</name>
<dbReference type="Gene3D" id="3.30.420.130">
    <property type="entry name" value="Dinitrogenase iron-molybdenum cofactor biosynthesis domain"/>
    <property type="match status" value="1"/>
</dbReference>
<dbReference type="RefSeq" id="WP_084666671.1">
    <property type="nucleotide sequence ID" value="NZ_LT838272.1"/>
</dbReference>
<dbReference type="Proteomes" id="UP000192569">
    <property type="component" value="Chromosome I"/>
</dbReference>
<dbReference type="InterPro" id="IPR036105">
    <property type="entry name" value="DiNase_FeMo-co_biosyn_sf"/>
</dbReference>
<evidence type="ECO:0000313" key="3">
    <source>
        <dbReference type="Proteomes" id="UP000192569"/>
    </source>
</evidence>
<dbReference type="PANTHER" id="PTHR42983">
    <property type="entry name" value="DINITROGENASE IRON-MOLYBDENUM COFACTOR PROTEIN-RELATED"/>
    <property type="match status" value="1"/>
</dbReference>
<sequence>MKIAVATEGNMVAEHFGHCSHYTLFEVKSGEILSKTVIPNPGHQPGFLPGYLASLGVECVIAGGMGARAMELFAQQGIETITGVGGLVDEAVREYLRGNLKSQGGPCQHDHHHGC</sequence>
<dbReference type="EMBL" id="LT838272">
    <property type="protein sequence ID" value="SMB99644.1"/>
    <property type="molecule type" value="Genomic_DNA"/>
</dbReference>
<gene>
    <name evidence="2" type="ORF">SAMN00808754_3006</name>
</gene>
<dbReference type="InterPro" id="IPR003731">
    <property type="entry name" value="Di-Nase_FeMo-co_biosynth"/>
</dbReference>
<dbReference type="InterPro" id="IPR033913">
    <property type="entry name" value="MTH1175_dom"/>
</dbReference>
<dbReference type="PANTHER" id="PTHR42983:SF1">
    <property type="entry name" value="IRON-MOLYBDENUM PROTEIN"/>
    <property type="match status" value="1"/>
</dbReference>
<organism evidence="2 3">
    <name type="scientific">Thermanaeromonas toyohensis ToBE</name>
    <dbReference type="NCBI Taxonomy" id="698762"/>
    <lineage>
        <taxon>Bacteria</taxon>
        <taxon>Bacillati</taxon>
        <taxon>Bacillota</taxon>
        <taxon>Clostridia</taxon>
        <taxon>Neomoorellales</taxon>
        <taxon>Neomoorellaceae</taxon>
        <taxon>Thermanaeromonas</taxon>
    </lineage>
</organism>
<evidence type="ECO:0000313" key="2">
    <source>
        <dbReference type="EMBL" id="SMB99644.1"/>
    </source>
</evidence>